<dbReference type="InterPro" id="IPR054722">
    <property type="entry name" value="PolX-like_BBD"/>
</dbReference>
<evidence type="ECO:0000259" key="3">
    <source>
        <dbReference type="Pfam" id="PF22936"/>
    </source>
</evidence>
<evidence type="ECO:0000256" key="2">
    <source>
        <dbReference type="SAM" id="MobiDB-lite"/>
    </source>
</evidence>
<feature type="compositionally biased region" description="Basic and acidic residues" evidence="2">
    <location>
        <begin position="971"/>
        <end position="982"/>
    </location>
</feature>
<feature type="domain" description="Retrovirus-related Pol polyprotein from transposon TNT 1-94-like beta-barrel" evidence="3">
    <location>
        <begin position="729"/>
        <end position="801"/>
    </location>
</feature>
<feature type="region of interest" description="Disordered" evidence="2">
    <location>
        <begin position="584"/>
        <end position="615"/>
    </location>
</feature>
<keyword evidence="1" id="KW-0175">Coiled coil</keyword>
<sequence>MINTQMDDMIKEKLALKQQVDSLEQNLSKQIKENECLLQTFSVFKSESKEKEDKYMENKIDLEKKIKELDNILFKVGQSAKTVHMLTKPQAFYDNIHKQALGYQNPFYLRKAQRIKPTLYDGIVIFDKHVAMPVIDDEETFILEEKCRSKMSEKEKDPEVIKQNISHKPIDFEKLNRLSDDFEKRFTPQQELSAEQAFWLHMSNPTSKPSDASLVKIEAPKVSLMNEILKKIKFHLARFDNVVKIKTTPDARTEGEWGFEHTKAVFNNEIIPFLKSLKDIFNVFDRDLINEIIEVKTVFEQMDTAVQQFSVDKQCLEIAKKELLLENDRLLQQIMSQDVLLTVMNSMSLRCEYVNIDEKRKDSCNLEAELLKSQNAFKDLLKRYLQLERHSQIQDKDTTICKLKDIIKSMRENSKEENVNYDYCEIRPKMWNWKIVFKEQFDSIKKSRVRTKEHSDSLIDKLNLKSAENEDLKAQIQDKVFVITSLKNDLRKVKGKELVDIAAQIPSANTIVPGMFNLDLEPLAPRLLQNREVHIEYLKYTQEQADILWGIVKQAKAKQPLDKELLSHPKTRSRKLGLKCFTSKCRSKPSSNKKNDRISQTTSRNMNNKVKAQPRKVNKKNCVVEPILDINVNHSLLNVNSEPICANCTKSMFDGVHDMRILDFVENVNNCRTFTIVGNSCPLTRITSANVVPPKKTTSHSVETQKPELKVYSRKPKNVKNVVVQIVLWYLDSGCSKHMTGNRSQLMNFVSKFLATVRFGNDNIAIIMGYGDYQLGNVTISRVYYVEGLGHNLFLVGQFCDADLEVGFRKNTCFIRNLEGKSKKSSHQPKAKDTNQEKLYLFHMDLCSRMRVASINEKKDKKPDLSFFHVFGALCYPTNDNDDPGLVPNIVSQQPCIPPNKDDWDHLFQPMFDEYFNPPSIAVTPVQDAVAPRAVVLIDSPMSTSIDQDAPSISIPSTQEHSLTISQGFEESPKTPTFRDDPLYESLHEESTSQGSSSNMRHTHTPFEHLGRWTKDHPITNVIGNHSRSVSTRKQLQTNAMWCYFDAFLTLVEPKNFKQAMTEPSWTDAMREEIHEFQRLEVWELVPCPDKVLLQEEGINFEESFAPVARIEAICIFIANDNPSHVYKLKKTLDDLKQAPRAWYDMLSSFLVLQHFSKGAVDPTLFTRQARNDLLLGKVCLCARYQAKPTEKHLQAVKRIFRYLKGTINMGLWYLKDTGMSLTTYADADHAGCQDTRRSTSGSAQFLVDFLSGCCAQILWMRSQLTDYGFQFNKIPLYCDNKSAIALCCKNVQHSRAKHIDVRYHFIKEQVENGIIKLLDRKARYEKHISGNVEKSGRGNGRVMVIEKRKRFKLNLEVFRDIFKICPRVQGQDFDALPTDEEIVFFLRDLGHTGEIHSLNDVVVDQMHQPWRTFAALINRSLFGKTTGLDKLHLSRAQILWGMYHQKNVDYVELLWEDFIYQIDNKAYKKQEKMYYPRFTKVIIHYFLTQDKTLSWRNKIGIHTSKDDYLINTLRFVSAKEETQIYGAILPESLTSPEMKETKAYKTYLVSTEEPTGKSKRVKRPAKKSTKAPARGVVIRETPEMPLSKKKEKVDVTRGKGIELLSDVALTEEAQYKEVRRKRVLDVTEEESSKSKAESYGNDEDDSNNEQDSSNDGSDEKNDNDDDKTQSDNENELDFEHETNENESGSESNQEITNKAEGDEDEEMDYATSQLYDDVDIRLNEPVDTDKEFVQEEGTDAAMTNVQHENENLEIMQVIEDAYVTLSTIPQKTEVPVISSSHSSDLAAKFLNFSDIPYTDAEIVIFDSSLVFSTVIPQSLPSFTPPPQQSTSTPPPTTDATNPPSTLPDFASVFHFNNRVTTLEKEVVELKKDPLHTQMTALVDDHLETRLSETREEFMNFLSASLTARITEQVKN</sequence>
<feature type="compositionally biased region" description="Pro residues" evidence="2">
    <location>
        <begin position="1823"/>
        <end position="1837"/>
    </location>
</feature>
<feature type="compositionally biased region" description="Polar residues" evidence="2">
    <location>
        <begin position="954"/>
        <end position="969"/>
    </location>
</feature>
<feature type="region of interest" description="Disordered" evidence="2">
    <location>
        <begin position="1554"/>
        <end position="1577"/>
    </location>
</feature>
<reference evidence="4" key="1">
    <citation type="journal article" date="2022" name="Int. J. Mol. Sci.">
        <title>Draft Genome of Tanacetum Coccineum: Genomic Comparison of Closely Related Tanacetum-Family Plants.</title>
        <authorList>
            <person name="Yamashiro T."/>
            <person name="Shiraishi A."/>
            <person name="Nakayama K."/>
            <person name="Satake H."/>
        </authorList>
    </citation>
    <scope>NUCLEOTIDE SEQUENCE</scope>
</reference>
<dbReference type="EMBL" id="BQNB010016742">
    <property type="protein sequence ID" value="GJT55263.1"/>
    <property type="molecule type" value="Genomic_DNA"/>
</dbReference>
<feature type="compositionally biased region" description="Polar residues" evidence="2">
    <location>
        <begin position="588"/>
        <end position="610"/>
    </location>
</feature>
<keyword evidence="5" id="KW-1185">Reference proteome</keyword>
<feature type="region of interest" description="Disordered" evidence="2">
    <location>
        <begin position="1821"/>
        <end position="1846"/>
    </location>
</feature>
<gene>
    <name evidence="4" type="ORF">Tco_0990317</name>
</gene>
<feature type="compositionally biased region" description="Low complexity" evidence="2">
    <location>
        <begin position="1686"/>
        <end position="1695"/>
    </location>
</feature>
<dbReference type="PANTHER" id="PTHR11439:SF509">
    <property type="entry name" value="RNA-DIRECTED DNA POLYMERASE"/>
    <property type="match status" value="1"/>
</dbReference>
<feature type="region of interest" description="Disordered" evidence="2">
    <location>
        <begin position="1624"/>
        <end position="1707"/>
    </location>
</feature>
<accession>A0ABQ5EWW6</accession>
<evidence type="ECO:0000256" key="1">
    <source>
        <dbReference type="SAM" id="Coils"/>
    </source>
</evidence>
<dbReference type="PANTHER" id="PTHR11439">
    <property type="entry name" value="GAG-POL-RELATED RETROTRANSPOSON"/>
    <property type="match status" value="1"/>
</dbReference>
<evidence type="ECO:0000313" key="5">
    <source>
        <dbReference type="Proteomes" id="UP001151760"/>
    </source>
</evidence>
<feature type="compositionally biased region" description="Basic residues" evidence="2">
    <location>
        <begin position="1558"/>
        <end position="1570"/>
    </location>
</feature>
<organism evidence="4 5">
    <name type="scientific">Tanacetum coccineum</name>
    <dbReference type="NCBI Taxonomy" id="301880"/>
    <lineage>
        <taxon>Eukaryota</taxon>
        <taxon>Viridiplantae</taxon>
        <taxon>Streptophyta</taxon>
        <taxon>Embryophyta</taxon>
        <taxon>Tracheophyta</taxon>
        <taxon>Spermatophyta</taxon>
        <taxon>Magnoliopsida</taxon>
        <taxon>eudicotyledons</taxon>
        <taxon>Gunneridae</taxon>
        <taxon>Pentapetalae</taxon>
        <taxon>asterids</taxon>
        <taxon>campanulids</taxon>
        <taxon>Asterales</taxon>
        <taxon>Asteraceae</taxon>
        <taxon>Asteroideae</taxon>
        <taxon>Anthemideae</taxon>
        <taxon>Anthemidinae</taxon>
        <taxon>Tanacetum</taxon>
    </lineage>
</organism>
<dbReference type="Proteomes" id="UP001151760">
    <property type="component" value="Unassembled WGS sequence"/>
</dbReference>
<comment type="caution">
    <text evidence="4">The sequence shown here is derived from an EMBL/GenBank/DDBJ whole genome shotgun (WGS) entry which is preliminary data.</text>
</comment>
<reference evidence="4" key="2">
    <citation type="submission" date="2022-01" db="EMBL/GenBank/DDBJ databases">
        <authorList>
            <person name="Yamashiro T."/>
            <person name="Shiraishi A."/>
            <person name="Satake H."/>
            <person name="Nakayama K."/>
        </authorList>
    </citation>
    <scope>NUCLEOTIDE SEQUENCE</scope>
</reference>
<feature type="region of interest" description="Disordered" evidence="2">
    <location>
        <begin position="947"/>
        <end position="982"/>
    </location>
</feature>
<protein>
    <recommendedName>
        <fullName evidence="3">Retrovirus-related Pol polyprotein from transposon TNT 1-94-like beta-barrel domain-containing protein</fullName>
    </recommendedName>
</protein>
<evidence type="ECO:0000313" key="4">
    <source>
        <dbReference type="EMBL" id="GJT55263.1"/>
    </source>
</evidence>
<feature type="coiled-coil region" evidence="1">
    <location>
        <begin position="6"/>
        <end position="72"/>
    </location>
</feature>
<dbReference type="Pfam" id="PF22936">
    <property type="entry name" value="Pol_BBD"/>
    <property type="match status" value="1"/>
</dbReference>
<proteinExistence type="predicted"/>
<dbReference type="CDD" id="cd09272">
    <property type="entry name" value="RNase_HI_RT_Ty1"/>
    <property type="match status" value="1"/>
</dbReference>
<name>A0ABQ5EWW6_9ASTR</name>